<sequence length="90" mass="10371">MVAVGALRGYTKSILYLVIVSDLEGRGGKEFEEEFDSSDLKVVQELWRFKGLKKRRRTIGCKGHGCWRGTNEKKPEEEIKSYIKQYSLLS</sequence>
<comment type="caution">
    <text evidence="1">The sequence shown here is derived from an EMBL/GenBank/DDBJ whole genome shotgun (WGS) entry which is preliminary data.</text>
</comment>
<keyword evidence="2" id="KW-1185">Reference proteome</keyword>
<evidence type="ECO:0000313" key="1">
    <source>
        <dbReference type="EMBL" id="KAK7362955.1"/>
    </source>
</evidence>
<proteinExistence type="predicted"/>
<evidence type="ECO:0000313" key="2">
    <source>
        <dbReference type="Proteomes" id="UP001367508"/>
    </source>
</evidence>
<dbReference type="EMBL" id="JAYMYQ010000001">
    <property type="protein sequence ID" value="KAK7362955.1"/>
    <property type="molecule type" value="Genomic_DNA"/>
</dbReference>
<dbReference type="Proteomes" id="UP001367508">
    <property type="component" value="Unassembled WGS sequence"/>
</dbReference>
<dbReference type="AlphaFoldDB" id="A0AAN9MXQ9"/>
<organism evidence="1 2">
    <name type="scientific">Canavalia gladiata</name>
    <name type="common">Sword bean</name>
    <name type="synonym">Dolichos gladiatus</name>
    <dbReference type="NCBI Taxonomy" id="3824"/>
    <lineage>
        <taxon>Eukaryota</taxon>
        <taxon>Viridiplantae</taxon>
        <taxon>Streptophyta</taxon>
        <taxon>Embryophyta</taxon>
        <taxon>Tracheophyta</taxon>
        <taxon>Spermatophyta</taxon>
        <taxon>Magnoliopsida</taxon>
        <taxon>eudicotyledons</taxon>
        <taxon>Gunneridae</taxon>
        <taxon>Pentapetalae</taxon>
        <taxon>rosids</taxon>
        <taxon>fabids</taxon>
        <taxon>Fabales</taxon>
        <taxon>Fabaceae</taxon>
        <taxon>Papilionoideae</taxon>
        <taxon>50 kb inversion clade</taxon>
        <taxon>NPAAA clade</taxon>
        <taxon>indigoferoid/millettioid clade</taxon>
        <taxon>Phaseoleae</taxon>
        <taxon>Canavalia</taxon>
    </lineage>
</organism>
<protein>
    <submittedName>
        <fullName evidence="1">Uncharacterized protein</fullName>
    </submittedName>
</protein>
<reference evidence="1 2" key="1">
    <citation type="submission" date="2024-01" db="EMBL/GenBank/DDBJ databases">
        <title>The genomes of 5 underutilized Papilionoideae crops provide insights into root nodulation and disease resistanc.</title>
        <authorList>
            <person name="Jiang F."/>
        </authorList>
    </citation>
    <scope>NUCLEOTIDE SEQUENCE [LARGE SCALE GENOMIC DNA]</scope>
    <source>
        <strain evidence="1">LVBAO_FW01</strain>
        <tissue evidence="1">Leaves</tissue>
    </source>
</reference>
<gene>
    <name evidence="1" type="ORF">VNO77_05080</name>
</gene>
<name>A0AAN9MXQ9_CANGL</name>
<accession>A0AAN9MXQ9</accession>